<evidence type="ECO:0000256" key="4">
    <source>
        <dbReference type="ARBA" id="ARBA00023239"/>
    </source>
</evidence>
<proteinExistence type="inferred from homology"/>
<evidence type="ECO:0000256" key="5">
    <source>
        <dbReference type="ARBA" id="ARBA00030497"/>
    </source>
</evidence>
<gene>
    <name evidence="6" type="ORF">METBIDRAFT_18592</name>
</gene>
<dbReference type="Proteomes" id="UP000092555">
    <property type="component" value="Unassembled WGS sequence"/>
</dbReference>
<dbReference type="AlphaFoldDB" id="A0A1A0HJH6"/>
<dbReference type="GO" id="GO:0006729">
    <property type="term" value="P:tetrahydrobiopterin biosynthetic process"/>
    <property type="evidence" value="ECO:0007669"/>
    <property type="project" value="InterPro"/>
</dbReference>
<dbReference type="OrthoDB" id="277398at2759"/>
<dbReference type="PANTHER" id="PTHR12599">
    <property type="entry name" value="PTERIN-4-ALPHA-CARBINOLAMINE DEHYDRATASE"/>
    <property type="match status" value="1"/>
</dbReference>
<dbReference type="InterPro" id="IPR036428">
    <property type="entry name" value="PCD_sf"/>
</dbReference>
<dbReference type="Gene3D" id="3.30.1360.20">
    <property type="entry name" value="Transcriptional coactivator/pterin dehydratase"/>
    <property type="match status" value="1"/>
</dbReference>
<dbReference type="PANTHER" id="PTHR12599:SF0">
    <property type="entry name" value="PTERIN-4-ALPHA-CARBINOLAMINE DEHYDRATASE"/>
    <property type="match status" value="1"/>
</dbReference>
<keyword evidence="7" id="KW-1185">Reference proteome</keyword>
<organism evidence="6 7">
    <name type="scientific">Metschnikowia bicuspidata var. bicuspidata NRRL YB-4993</name>
    <dbReference type="NCBI Taxonomy" id="869754"/>
    <lineage>
        <taxon>Eukaryota</taxon>
        <taxon>Fungi</taxon>
        <taxon>Dikarya</taxon>
        <taxon>Ascomycota</taxon>
        <taxon>Saccharomycotina</taxon>
        <taxon>Pichiomycetes</taxon>
        <taxon>Metschnikowiaceae</taxon>
        <taxon>Metschnikowia</taxon>
    </lineage>
</organism>
<accession>A0A1A0HJH6</accession>
<feature type="non-terminal residue" evidence="6">
    <location>
        <position position="1"/>
    </location>
</feature>
<dbReference type="GeneID" id="30027774"/>
<reference evidence="6 7" key="1">
    <citation type="submission" date="2016-05" db="EMBL/GenBank/DDBJ databases">
        <title>Comparative genomics of biotechnologically important yeasts.</title>
        <authorList>
            <consortium name="DOE Joint Genome Institute"/>
            <person name="Riley R."/>
            <person name="Haridas S."/>
            <person name="Wolfe K.H."/>
            <person name="Lopes M.R."/>
            <person name="Hittinger C.T."/>
            <person name="Goker M."/>
            <person name="Salamov A."/>
            <person name="Wisecaver J."/>
            <person name="Long T.M."/>
            <person name="Aerts A.L."/>
            <person name="Barry K."/>
            <person name="Choi C."/>
            <person name="Clum A."/>
            <person name="Coughlan A.Y."/>
            <person name="Deshpande S."/>
            <person name="Douglass A.P."/>
            <person name="Hanson S.J."/>
            <person name="Klenk H.-P."/>
            <person name="LaButti K."/>
            <person name="Lapidus A."/>
            <person name="Lindquist E."/>
            <person name="Lipzen A."/>
            <person name="Meier-kolthoff J.P."/>
            <person name="Ohm R.A."/>
            <person name="Otillar R.P."/>
            <person name="Pangilinan J."/>
            <person name="Peng Y."/>
            <person name="Rokas A."/>
            <person name="Rosa C.A."/>
            <person name="Scheuner C."/>
            <person name="Sibirny A.A."/>
            <person name="Slot J.C."/>
            <person name="Stielow J.B."/>
            <person name="Sun H."/>
            <person name="Kurtzman C.P."/>
            <person name="Blackwell M."/>
            <person name="Grigoriev I.V."/>
            <person name="Jeffries T.W."/>
        </authorList>
    </citation>
    <scope>NUCLEOTIDE SEQUENCE [LARGE SCALE GENOMIC DNA]</scope>
    <source>
        <strain evidence="6 7">NRRL YB-4993</strain>
    </source>
</reference>
<comment type="caution">
    <text evidence="6">The sequence shown here is derived from an EMBL/GenBank/DDBJ whole genome shotgun (WGS) entry which is preliminary data.</text>
</comment>
<evidence type="ECO:0000256" key="1">
    <source>
        <dbReference type="ARBA" id="ARBA00001554"/>
    </source>
</evidence>
<name>A0A1A0HJH6_9ASCO</name>
<comment type="catalytic activity">
    <reaction evidence="1">
        <text>(4aS,6R)-4a-hydroxy-L-erythro-5,6,7,8-tetrahydrobiopterin = (6R)-L-erythro-6,7-dihydrobiopterin + H2O</text>
        <dbReference type="Rhea" id="RHEA:11920"/>
        <dbReference type="ChEBI" id="CHEBI:15377"/>
        <dbReference type="ChEBI" id="CHEBI:15642"/>
        <dbReference type="ChEBI" id="CHEBI:43120"/>
        <dbReference type="EC" id="4.2.1.96"/>
    </reaction>
</comment>
<evidence type="ECO:0000256" key="2">
    <source>
        <dbReference type="ARBA" id="ARBA00006472"/>
    </source>
</evidence>
<keyword evidence="4" id="KW-0456">Lyase</keyword>
<evidence type="ECO:0000256" key="3">
    <source>
        <dbReference type="ARBA" id="ARBA00013252"/>
    </source>
</evidence>
<dbReference type="InterPro" id="IPR001533">
    <property type="entry name" value="Pterin_deHydtase"/>
</dbReference>
<feature type="non-terminal residue" evidence="6">
    <location>
        <position position="111"/>
    </location>
</feature>
<protein>
    <recommendedName>
        <fullName evidence="3">4a-hydroxytetrahydrobiopterin dehydratase</fullName>
        <ecNumber evidence="3">4.2.1.96</ecNumber>
    </recommendedName>
    <alternativeName>
        <fullName evidence="5">4-alpha-hydroxy-tetrahydropterin dehydratase</fullName>
    </alternativeName>
</protein>
<sequence length="111" mass="12517">LAVLSKQALQTELATINDVLPSPYWSVKETPDVTQIEASYKLKNYLKTWQFLNLVAANAHKLKHHPTITTTYNKIHIALTTHDVGNKVTYLDTKLATAIHNVYAQDFVPES</sequence>
<dbReference type="SUPFAM" id="SSF55248">
    <property type="entry name" value="PCD-like"/>
    <property type="match status" value="1"/>
</dbReference>
<evidence type="ECO:0000313" key="7">
    <source>
        <dbReference type="Proteomes" id="UP000092555"/>
    </source>
</evidence>
<dbReference type="Pfam" id="PF01329">
    <property type="entry name" value="Pterin_4a"/>
    <property type="match status" value="1"/>
</dbReference>
<dbReference type="CDD" id="cd00488">
    <property type="entry name" value="PCD_DCoH"/>
    <property type="match status" value="1"/>
</dbReference>
<dbReference type="EMBL" id="LXTC01000001">
    <property type="protein sequence ID" value="OBA24151.1"/>
    <property type="molecule type" value="Genomic_DNA"/>
</dbReference>
<dbReference type="STRING" id="869754.A0A1A0HJH6"/>
<dbReference type="RefSeq" id="XP_018714632.1">
    <property type="nucleotide sequence ID" value="XM_018854798.1"/>
</dbReference>
<comment type="similarity">
    <text evidence="2">Belongs to the pterin-4-alpha-carbinolamine dehydratase family.</text>
</comment>
<dbReference type="GO" id="GO:0008124">
    <property type="term" value="F:4-alpha-hydroxytetrahydrobiopterin dehydratase activity"/>
    <property type="evidence" value="ECO:0007669"/>
    <property type="project" value="UniProtKB-EC"/>
</dbReference>
<dbReference type="EC" id="4.2.1.96" evidence="3"/>
<evidence type="ECO:0000313" key="6">
    <source>
        <dbReference type="EMBL" id="OBA24151.1"/>
    </source>
</evidence>